<evidence type="ECO:0000313" key="1">
    <source>
        <dbReference type="EMBL" id="KAF4616638.1"/>
    </source>
</evidence>
<protein>
    <submittedName>
        <fullName evidence="1">Uncharacterized protein</fullName>
    </submittedName>
</protein>
<accession>A0A8H4QTL6</accession>
<sequence>MIRLGTDDYLLHLRANATSRWKVLCSVFHGLRGWIQGLATIFFTASHGQWRWEITTAKMAGWLHEDPQSGLSLPLIIVAAFNVGNA</sequence>
<organism evidence="1 2">
    <name type="scientific">Agrocybe pediades</name>
    <dbReference type="NCBI Taxonomy" id="84607"/>
    <lineage>
        <taxon>Eukaryota</taxon>
        <taxon>Fungi</taxon>
        <taxon>Dikarya</taxon>
        <taxon>Basidiomycota</taxon>
        <taxon>Agaricomycotina</taxon>
        <taxon>Agaricomycetes</taxon>
        <taxon>Agaricomycetidae</taxon>
        <taxon>Agaricales</taxon>
        <taxon>Agaricineae</taxon>
        <taxon>Strophariaceae</taxon>
        <taxon>Agrocybe</taxon>
    </lineage>
</organism>
<proteinExistence type="predicted"/>
<reference evidence="1 2" key="1">
    <citation type="submission" date="2019-12" db="EMBL/GenBank/DDBJ databases">
        <authorList>
            <person name="Floudas D."/>
            <person name="Bentzer J."/>
            <person name="Ahren D."/>
            <person name="Johansson T."/>
            <person name="Persson P."/>
            <person name="Tunlid A."/>
        </authorList>
    </citation>
    <scope>NUCLEOTIDE SEQUENCE [LARGE SCALE GENOMIC DNA]</scope>
    <source>
        <strain evidence="1 2">CBS 102.39</strain>
    </source>
</reference>
<gene>
    <name evidence="1" type="ORF">D9613_008301</name>
</gene>
<evidence type="ECO:0000313" key="2">
    <source>
        <dbReference type="Proteomes" id="UP000521872"/>
    </source>
</evidence>
<dbReference type="Proteomes" id="UP000521872">
    <property type="component" value="Unassembled WGS sequence"/>
</dbReference>
<dbReference type="EMBL" id="JAACJL010000031">
    <property type="protein sequence ID" value="KAF4616638.1"/>
    <property type="molecule type" value="Genomic_DNA"/>
</dbReference>
<keyword evidence="2" id="KW-1185">Reference proteome</keyword>
<comment type="caution">
    <text evidence="1">The sequence shown here is derived from an EMBL/GenBank/DDBJ whole genome shotgun (WGS) entry which is preliminary data.</text>
</comment>
<name>A0A8H4QTL6_9AGAR</name>
<dbReference type="AlphaFoldDB" id="A0A8H4QTL6"/>